<dbReference type="AlphaFoldDB" id="A0A1B6NUX3"/>
<comment type="caution">
    <text evidence="1">The sequence shown here is derived from an EMBL/GenBank/DDBJ whole genome shotgun (WGS) entry which is preliminary data.</text>
</comment>
<proteinExistence type="predicted"/>
<gene>
    <name evidence="1" type="ORF">MGSAQ_001342</name>
</gene>
<sequence>MKFISSQKFPVPFLQTTPLYPSKLVFRMCTYALFLLS</sequence>
<reference evidence="1" key="1">
    <citation type="submission" date="2013-11" db="EMBL/GenBank/DDBJ databases">
        <title>Microbial diversity, functional groups and degradation webs in Northern and Southern Mediterranean and Red Sea marine crude oil polluted sites.</title>
        <authorList>
            <person name="Daffonchio D."/>
            <person name="Mapelli F."/>
            <person name="Ferrer M."/>
            <person name="Richter M."/>
            <person name="Cherif A."/>
            <person name="Malkawi H.I."/>
            <person name="Yakimov M.M."/>
            <person name="Abdel-Fattah Y.R."/>
            <person name="Blaghen M."/>
            <person name="Golyshin P.N."/>
            <person name="Kalogerakis N."/>
            <person name="Boon N."/>
            <person name="Magagnini M."/>
            <person name="Fava F."/>
        </authorList>
    </citation>
    <scope>NUCLEOTIDE SEQUENCE</scope>
</reference>
<accession>A0A1B6NUX3</accession>
<dbReference type="EMBL" id="AYSL01000716">
    <property type="protein sequence ID" value="KTF07163.1"/>
    <property type="molecule type" value="Genomic_DNA"/>
</dbReference>
<protein>
    <submittedName>
        <fullName evidence="1">Uncharacterized protein</fullName>
    </submittedName>
</protein>
<name>A0A1B6NUX3_9ZZZZ</name>
<organism evidence="1">
    <name type="scientific">marine sediment metagenome</name>
    <dbReference type="NCBI Taxonomy" id="412755"/>
    <lineage>
        <taxon>unclassified sequences</taxon>
        <taxon>metagenomes</taxon>
        <taxon>ecological metagenomes</taxon>
    </lineage>
</organism>
<evidence type="ECO:0000313" key="1">
    <source>
        <dbReference type="EMBL" id="KTF07163.1"/>
    </source>
</evidence>